<feature type="compositionally biased region" description="Basic and acidic residues" evidence="1">
    <location>
        <begin position="192"/>
        <end position="213"/>
    </location>
</feature>
<feature type="region of interest" description="Disordered" evidence="1">
    <location>
        <begin position="182"/>
        <end position="213"/>
    </location>
</feature>
<feature type="region of interest" description="Disordered" evidence="1">
    <location>
        <begin position="111"/>
        <end position="159"/>
    </location>
</feature>
<reference evidence="2 3" key="1">
    <citation type="journal article" date="2016" name="Nat. Commun.">
        <title>Ectomycorrhizal ecology is imprinted in the genome of the dominant symbiotic fungus Cenococcum geophilum.</title>
        <authorList>
            <consortium name="DOE Joint Genome Institute"/>
            <person name="Peter M."/>
            <person name="Kohler A."/>
            <person name="Ohm R.A."/>
            <person name="Kuo A."/>
            <person name="Krutzmann J."/>
            <person name="Morin E."/>
            <person name="Arend M."/>
            <person name="Barry K.W."/>
            <person name="Binder M."/>
            <person name="Choi C."/>
            <person name="Clum A."/>
            <person name="Copeland A."/>
            <person name="Grisel N."/>
            <person name="Haridas S."/>
            <person name="Kipfer T."/>
            <person name="LaButti K."/>
            <person name="Lindquist E."/>
            <person name="Lipzen A."/>
            <person name="Maire R."/>
            <person name="Meier B."/>
            <person name="Mihaltcheva S."/>
            <person name="Molinier V."/>
            <person name="Murat C."/>
            <person name="Poggeler S."/>
            <person name="Quandt C.A."/>
            <person name="Sperisen C."/>
            <person name="Tritt A."/>
            <person name="Tisserant E."/>
            <person name="Crous P.W."/>
            <person name="Henrissat B."/>
            <person name="Nehls U."/>
            <person name="Egli S."/>
            <person name="Spatafora J.W."/>
            <person name="Grigoriev I.V."/>
            <person name="Martin F.M."/>
        </authorList>
    </citation>
    <scope>NUCLEOTIDE SEQUENCE [LARGE SCALE GENOMIC DNA]</scope>
    <source>
        <strain evidence="2 3">CBS 207.34</strain>
    </source>
</reference>
<feature type="compositionally biased region" description="Basic and acidic residues" evidence="1">
    <location>
        <begin position="111"/>
        <end position="129"/>
    </location>
</feature>
<organism evidence="2 3">
    <name type="scientific">Glonium stellatum</name>
    <dbReference type="NCBI Taxonomy" id="574774"/>
    <lineage>
        <taxon>Eukaryota</taxon>
        <taxon>Fungi</taxon>
        <taxon>Dikarya</taxon>
        <taxon>Ascomycota</taxon>
        <taxon>Pezizomycotina</taxon>
        <taxon>Dothideomycetes</taxon>
        <taxon>Pleosporomycetidae</taxon>
        <taxon>Gloniales</taxon>
        <taxon>Gloniaceae</taxon>
        <taxon>Glonium</taxon>
    </lineage>
</organism>
<evidence type="ECO:0000256" key="1">
    <source>
        <dbReference type="SAM" id="MobiDB-lite"/>
    </source>
</evidence>
<dbReference type="OrthoDB" id="10507292at2759"/>
<proteinExistence type="predicted"/>
<dbReference type="AlphaFoldDB" id="A0A8E2F0Y0"/>
<name>A0A8E2F0Y0_9PEZI</name>
<evidence type="ECO:0000313" key="2">
    <source>
        <dbReference type="EMBL" id="OCL08111.1"/>
    </source>
</evidence>
<accession>A0A8E2F0Y0</accession>
<evidence type="ECO:0000313" key="3">
    <source>
        <dbReference type="Proteomes" id="UP000250140"/>
    </source>
</evidence>
<dbReference type="Proteomes" id="UP000250140">
    <property type="component" value="Unassembled WGS sequence"/>
</dbReference>
<sequence>MSSFRKHCWHCKDSGAQDSKDFPVAAVLAVLESNPRREIDAAGEAEGLMDAEMRRGLEQATEPVEIDVVSQDDAAGQRLIADAGGVAAVEGPAQKGGGDAGRQYLDKVSFKGRKDANWGRGQAKRDQGDGKSSGLQGINGKGKNEAVNEAGGCGDEGRMRRGSFFATARYASDRELAQYKTVLSQGGSPGQKRQEWTDRSKSRQEWTDKTDRTDARQDWIAVDRTGCDKEQ</sequence>
<keyword evidence="3" id="KW-1185">Reference proteome</keyword>
<protein>
    <submittedName>
        <fullName evidence="2">Uncharacterized protein</fullName>
    </submittedName>
</protein>
<dbReference type="EMBL" id="KV749716">
    <property type="protein sequence ID" value="OCL08111.1"/>
    <property type="molecule type" value="Genomic_DNA"/>
</dbReference>
<gene>
    <name evidence="2" type="ORF">AOQ84DRAFT_364398</name>
</gene>